<protein>
    <submittedName>
        <fullName evidence="2">Uncharacterized protein</fullName>
    </submittedName>
</protein>
<dbReference type="Proteomes" id="UP000036499">
    <property type="component" value="Unassembled WGS sequence"/>
</dbReference>
<dbReference type="EMBL" id="LDPU01000001">
    <property type="protein sequence ID" value="KLO54116.1"/>
    <property type="molecule type" value="Genomic_DNA"/>
</dbReference>
<sequence length="114" mass="11703">MPDAHECLQSTHRADGAHEQPVGDRHGEDALGDRPGDAVLIAGAARLAALGVLAQQDCDAAGFQTGGAGDGAGSVPGIDERLYMSPCRSGRDTLRVAVAIVRLEHGLLVPLVIT</sequence>
<evidence type="ECO:0000313" key="3">
    <source>
        <dbReference type="Proteomes" id="UP000036499"/>
    </source>
</evidence>
<accession>A0ABR5G1M0</accession>
<organism evidence="2 3">
    <name type="scientific">Mycolicibacterium senegalense</name>
    <dbReference type="NCBI Taxonomy" id="1796"/>
    <lineage>
        <taxon>Bacteria</taxon>
        <taxon>Bacillati</taxon>
        <taxon>Actinomycetota</taxon>
        <taxon>Actinomycetes</taxon>
        <taxon>Mycobacteriales</taxon>
        <taxon>Mycobacteriaceae</taxon>
        <taxon>Mycolicibacterium</taxon>
    </lineage>
</organism>
<comment type="caution">
    <text evidence="2">The sequence shown here is derived from an EMBL/GenBank/DDBJ whole genome shotgun (WGS) entry which is preliminary data.</text>
</comment>
<evidence type="ECO:0000313" key="2">
    <source>
        <dbReference type="EMBL" id="KLO54116.1"/>
    </source>
</evidence>
<gene>
    <name evidence="2" type="ORF">ABW05_24255</name>
</gene>
<evidence type="ECO:0000256" key="1">
    <source>
        <dbReference type="SAM" id="MobiDB-lite"/>
    </source>
</evidence>
<proteinExistence type="predicted"/>
<feature type="region of interest" description="Disordered" evidence="1">
    <location>
        <begin position="1"/>
        <end position="34"/>
    </location>
</feature>
<keyword evidence="3" id="KW-1185">Reference proteome</keyword>
<reference evidence="2 3" key="1">
    <citation type="submission" date="2015-05" db="EMBL/GenBank/DDBJ databases">
        <title>Genome sequence of Mycobacterium senegalense.</title>
        <authorList>
            <person name="Greninger A.L."/>
            <person name="Miller S."/>
        </authorList>
    </citation>
    <scope>NUCLEOTIDE SEQUENCE [LARGE SCALE GENOMIC DNA]</scope>
    <source>
        <strain evidence="2 3">CK2</strain>
    </source>
</reference>
<name>A0ABR5G1M0_9MYCO</name>